<dbReference type="Gene3D" id="2.30.30.40">
    <property type="entry name" value="SH3 Domains"/>
    <property type="match status" value="1"/>
</dbReference>
<reference evidence="3" key="1">
    <citation type="journal article" date="2019" name="Int. J. Syst. Evol. Microbiol.">
        <title>The Global Catalogue of Microorganisms (GCM) 10K type strain sequencing project: providing services to taxonomists for standard genome sequencing and annotation.</title>
        <authorList>
            <consortium name="The Broad Institute Genomics Platform"/>
            <consortium name="The Broad Institute Genome Sequencing Center for Infectious Disease"/>
            <person name="Wu L."/>
            <person name="Ma J."/>
        </authorList>
    </citation>
    <scope>NUCLEOTIDE SEQUENCE [LARGE SCALE GENOMIC DNA]</scope>
    <source>
        <strain evidence="3">JCM 3325</strain>
    </source>
</reference>
<evidence type="ECO:0000313" key="3">
    <source>
        <dbReference type="Proteomes" id="UP001501231"/>
    </source>
</evidence>
<dbReference type="RefSeq" id="WP_344586522.1">
    <property type="nucleotide sequence ID" value="NZ_BAAARW010000001.1"/>
</dbReference>
<dbReference type="Proteomes" id="UP001501231">
    <property type="component" value="Unassembled WGS sequence"/>
</dbReference>
<gene>
    <name evidence="2" type="ORF">GCM10010191_03820</name>
</gene>
<evidence type="ECO:0000256" key="1">
    <source>
        <dbReference type="SAM" id="SignalP"/>
    </source>
</evidence>
<evidence type="ECO:0000313" key="2">
    <source>
        <dbReference type="EMBL" id="GAA2399885.1"/>
    </source>
</evidence>
<comment type="caution">
    <text evidence="2">The sequence shown here is derived from an EMBL/GenBank/DDBJ whole genome shotgun (WGS) entry which is preliminary data.</text>
</comment>
<proteinExistence type="predicted"/>
<feature type="signal peptide" evidence="1">
    <location>
        <begin position="1"/>
        <end position="24"/>
    </location>
</feature>
<keyword evidence="1" id="KW-0732">Signal</keyword>
<feature type="chain" id="PRO_5046847428" description="SH3 domain-containing protein" evidence="1">
    <location>
        <begin position="25"/>
        <end position="120"/>
    </location>
</feature>
<accession>A0ABP5VCU5</accession>
<keyword evidence="3" id="KW-1185">Reference proteome</keyword>
<sequence length="120" mass="12162">MWRKNFIALAVATIAMSGGSIGLAGPVAAEPAGTGLSAAESQACTAAIAKEALNIRSAASTGSKIKDSLKKGEFGCLISFVPNGGGYTACGGSSTVWYHVKVPKLRVTGYVVARCIKIKG</sequence>
<name>A0ABP5VCU5_9ACTN</name>
<protein>
    <recommendedName>
        <fullName evidence="4">SH3 domain-containing protein</fullName>
    </recommendedName>
</protein>
<evidence type="ECO:0008006" key="4">
    <source>
        <dbReference type="Google" id="ProtNLM"/>
    </source>
</evidence>
<organism evidence="2 3">
    <name type="scientific">Actinomadura vinacea</name>
    <dbReference type="NCBI Taxonomy" id="115336"/>
    <lineage>
        <taxon>Bacteria</taxon>
        <taxon>Bacillati</taxon>
        <taxon>Actinomycetota</taxon>
        <taxon>Actinomycetes</taxon>
        <taxon>Streptosporangiales</taxon>
        <taxon>Thermomonosporaceae</taxon>
        <taxon>Actinomadura</taxon>
    </lineage>
</organism>
<dbReference type="EMBL" id="BAAARW010000001">
    <property type="protein sequence ID" value="GAA2399885.1"/>
    <property type="molecule type" value="Genomic_DNA"/>
</dbReference>